<gene>
    <name evidence="1" type="ORF">C8N43_2117</name>
</gene>
<dbReference type="OrthoDB" id="7868296at2"/>
<dbReference type="AlphaFoldDB" id="A0A2T6BN77"/>
<protein>
    <submittedName>
        <fullName evidence="1">Uncharacterized protein</fullName>
    </submittedName>
</protein>
<comment type="caution">
    <text evidence="1">The sequence shown here is derived from an EMBL/GenBank/DDBJ whole genome shotgun (WGS) entry which is preliminary data.</text>
</comment>
<reference evidence="1 2" key="1">
    <citation type="submission" date="2018-04" db="EMBL/GenBank/DDBJ databases">
        <title>Genomic Encyclopedia of Archaeal and Bacterial Type Strains, Phase II (KMG-II): from individual species to whole genera.</title>
        <authorList>
            <person name="Goeker M."/>
        </authorList>
    </citation>
    <scope>NUCLEOTIDE SEQUENCE [LARGE SCALE GENOMIC DNA]</scope>
    <source>
        <strain evidence="1 2">DSM 100977</strain>
    </source>
</reference>
<dbReference type="RefSeq" id="WP_107845544.1">
    <property type="nucleotide sequence ID" value="NZ_QBKS01000001.1"/>
</dbReference>
<name>A0A2T6BN77_9RHOB</name>
<accession>A0A2T6BN77</accession>
<dbReference type="Proteomes" id="UP000243978">
    <property type="component" value="Unassembled WGS sequence"/>
</dbReference>
<evidence type="ECO:0000313" key="2">
    <source>
        <dbReference type="Proteomes" id="UP000243978"/>
    </source>
</evidence>
<evidence type="ECO:0000313" key="1">
    <source>
        <dbReference type="EMBL" id="PTX57447.1"/>
    </source>
</evidence>
<keyword evidence="2" id="KW-1185">Reference proteome</keyword>
<dbReference type="EMBL" id="QBKS01000001">
    <property type="protein sequence ID" value="PTX57447.1"/>
    <property type="molecule type" value="Genomic_DNA"/>
</dbReference>
<organism evidence="1 2">
    <name type="scientific">Litoreibacter ponti</name>
    <dbReference type="NCBI Taxonomy" id="1510457"/>
    <lineage>
        <taxon>Bacteria</taxon>
        <taxon>Pseudomonadati</taxon>
        <taxon>Pseudomonadota</taxon>
        <taxon>Alphaproteobacteria</taxon>
        <taxon>Rhodobacterales</taxon>
        <taxon>Roseobacteraceae</taxon>
        <taxon>Litoreibacter</taxon>
    </lineage>
</organism>
<proteinExistence type="predicted"/>
<sequence>MTGTFAEIARARRIEALQAMYGDDAELMAKPAPKALRFAPVDQLLDTLSFQDPLRLMAA</sequence>